<dbReference type="GO" id="GO:0005524">
    <property type="term" value="F:ATP binding"/>
    <property type="evidence" value="ECO:0007669"/>
    <property type="project" value="UniProtKB-UniRule"/>
</dbReference>
<dbReference type="SMART" id="SM00220">
    <property type="entry name" value="S_TKc"/>
    <property type="match status" value="1"/>
</dbReference>
<feature type="domain" description="Protein kinase" evidence="9">
    <location>
        <begin position="694"/>
        <end position="971"/>
    </location>
</feature>
<dbReference type="PROSITE" id="PS50011">
    <property type="entry name" value="PROTEIN_KINASE_DOM"/>
    <property type="match status" value="1"/>
</dbReference>
<evidence type="ECO:0000256" key="7">
    <source>
        <dbReference type="PROSITE-ProRule" id="PRU10141"/>
    </source>
</evidence>
<dbReference type="PROSITE" id="PS51489">
    <property type="entry name" value="BUB1_N"/>
    <property type="match status" value="1"/>
</dbReference>
<keyword evidence="2" id="KW-0158">Chromosome</keyword>
<evidence type="ECO:0000256" key="3">
    <source>
        <dbReference type="ARBA" id="ARBA00022741"/>
    </source>
</evidence>
<dbReference type="Gene3D" id="1.25.40.430">
    <property type="match status" value="1"/>
</dbReference>
<dbReference type="InterPro" id="IPR017441">
    <property type="entry name" value="Protein_kinase_ATP_BS"/>
</dbReference>
<keyword evidence="5 7" id="KW-0067">ATP-binding</keyword>
<protein>
    <submittedName>
        <fullName evidence="13">Mitotic checkpoint serine/threonine-protein kinase BUB1 (inferred by orthology to a human protein)</fullName>
    </submittedName>
</protein>
<evidence type="ECO:0000256" key="6">
    <source>
        <dbReference type="ARBA" id="ARBA00023328"/>
    </source>
</evidence>
<feature type="region of interest" description="Disordered" evidence="8">
    <location>
        <begin position="251"/>
        <end position="278"/>
    </location>
</feature>
<dbReference type="GO" id="GO:0000776">
    <property type="term" value="C:kinetochore"/>
    <property type="evidence" value="ECO:0007669"/>
    <property type="project" value="UniProtKB-KW"/>
</dbReference>
<dbReference type="GO" id="GO:0051754">
    <property type="term" value="P:meiotic sister chromatid cohesion, centromeric"/>
    <property type="evidence" value="ECO:0007669"/>
    <property type="project" value="TreeGrafter"/>
</dbReference>
<keyword evidence="4" id="KW-0995">Kinetochore</keyword>
<feature type="binding site" evidence="7">
    <location>
        <position position="722"/>
    </location>
    <ligand>
        <name>ATP</name>
        <dbReference type="ChEBI" id="CHEBI:30616"/>
    </ligand>
</feature>
<evidence type="ECO:0000256" key="1">
    <source>
        <dbReference type="ARBA" id="ARBA00004629"/>
    </source>
</evidence>
<evidence type="ECO:0000313" key="13">
    <source>
        <dbReference type="WBParaSite" id="ASIM_0001614801-mRNA-1"/>
    </source>
</evidence>
<dbReference type="GO" id="GO:0007094">
    <property type="term" value="P:mitotic spindle assembly checkpoint signaling"/>
    <property type="evidence" value="ECO:0007669"/>
    <property type="project" value="InterPro"/>
</dbReference>
<reference evidence="13" key="1">
    <citation type="submission" date="2017-02" db="UniProtKB">
        <authorList>
            <consortium name="WormBaseParasite"/>
        </authorList>
    </citation>
    <scope>IDENTIFICATION</scope>
</reference>
<dbReference type="InterPro" id="IPR013212">
    <property type="entry name" value="Mad3/Bub1_I"/>
</dbReference>
<dbReference type="AlphaFoldDB" id="A0A0M3K5A7"/>
<dbReference type="InterPro" id="IPR011009">
    <property type="entry name" value="Kinase-like_dom_sf"/>
</dbReference>
<dbReference type="InterPro" id="IPR015661">
    <property type="entry name" value="Bub1/Mad3"/>
</dbReference>
<comment type="subcellular location">
    <subcellularLocation>
        <location evidence="1">Chromosome</location>
        <location evidence="1">Centromere</location>
        <location evidence="1">Kinetochore</location>
    </subcellularLocation>
</comment>
<evidence type="ECO:0000313" key="12">
    <source>
        <dbReference type="Proteomes" id="UP000267096"/>
    </source>
</evidence>
<dbReference type="GO" id="GO:0005634">
    <property type="term" value="C:nucleus"/>
    <property type="evidence" value="ECO:0007669"/>
    <property type="project" value="TreeGrafter"/>
</dbReference>
<evidence type="ECO:0000256" key="4">
    <source>
        <dbReference type="ARBA" id="ARBA00022838"/>
    </source>
</evidence>
<keyword evidence="12" id="KW-1185">Reference proteome</keyword>
<name>A0A0M3K5A7_ANISI</name>
<dbReference type="SUPFAM" id="SSF56112">
    <property type="entry name" value="Protein kinase-like (PK-like)"/>
    <property type="match status" value="1"/>
</dbReference>
<evidence type="ECO:0000256" key="8">
    <source>
        <dbReference type="SAM" id="MobiDB-lite"/>
    </source>
</evidence>
<keyword evidence="3 7" id="KW-0547">Nucleotide-binding</keyword>
<dbReference type="PROSITE" id="PS00108">
    <property type="entry name" value="PROTEIN_KINASE_ST"/>
    <property type="match status" value="1"/>
</dbReference>
<organism evidence="13">
    <name type="scientific">Anisakis simplex</name>
    <name type="common">Herring worm</name>
    <dbReference type="NCBI Taxonomy" id="6269"/>
    <lineage>
        <taxon>Eukaryota</taxon>
        <taxon>Metazoa</taxon>
        <taxon>Ecdysozoa</taxon>
        <taxon>Nematoda</taxon>
        <taxon>Chromadorea</taxon>
        <taxon>Rhabditida</taxon>
        <taxon>Spirurina</taxon>
        <taxon>Ascaridomorpha</taxon>
        <taxon>Ascaridoidea</taxon>
        <taxon>Anisakidae</taxon>
        <taxon>Anisakis</taxon>
        <taxon>Anisakis simplex complex</taxon>
    </lineage>
</organism>
<accession>A0A0M3K5A7</accession>
<dbReference type="PANTHER" id="PTHR14030:SF4">
    <property type="entry name" value="BUB1 KINASE, ISOFORM A-RELATED"/>
    <property type="match status" value="1"/>
</dbReference>
<feature type="region of interest" description="Disordered" evidence="8">
    <location>
        <begin position="319"/>
        <end position="364"/>
    </location>
</feature>
<sequence length="971" mass="109685">MNQNKLCLFSTLQWMEKNCKDEDTQGDFRRFVVSVIKKYGQPDCRFYNDERMLYVVLLMGRISRSMGLKGVLEQVHERGQFLHLSEFYVQWAKVYAEEKDRKRFNEIKQMAIRAKAQPPSRIDEAFGAMEQEHFNEVEFEPTMNLFAKSKQYNVPVVPSVSAAATTTPARSTSVKTTFSDYQQQQQRAVTTKNSIEQHQDMRSTTTNALLIADEKMSPEERLATKCGYPYPPEEQSSDMEEHNKLSVISEEKTEYRSENDEPMSIGTASVDGNANSNFSNRKQIYDENERPMPYDFITPAKKKDSTADDIIMDSAASLVKRQHSHQSIPTPASNRKPLSSVPLPTPQTPPHQTNSAAPQQDFPMSSPIELGGTSFTEKFYTRAMKEFGDTLPVHPPRSASTAFENETTVLNETEDHEALSTNQLTAPKTTPAVNMAAPTFDIYRESESFAVNDTDLHMTNKDNGDNNVMTAHKDLFTDENDKHQLTGRSVISNEDKIINSAMDFPDGTDEETVAGLFKNKRSKPVTSTPANNLVPLQDPIIGGGFILPSSNDADVQLPVLGKDQSTKRNVAGGSSAFERKFGFASQTAKSTQPTAKPNVTNTHYHSQPQQVNQLTPIVERGVEGIRLNADEDVDEPTGRGLRSSIESEVDPWNRDLQDKIMVSRRLTPTNLHDFSECLRRIHPGASIVLSGERFDIQALIGEGGFAKVYKGLSDDGKTYAIKHEVPACRWEVYICEALRLRLPAAKLPSVMTVRDAYIYSNASAIVYQYHRNGNLLDMINTMRQENRTCSGLLAVYLAWQMAKIIQSVHQVKIIHGDIKPDNFMIMTSVDERSTLDEMMRDDFFILKLIDWGRGIDMAALGDRTFKGRAGTETFDCMEMLDGRPWTYQTDFFGFISTIHVLIFGQYIKTHKSLQTGHYSIQSVIKRRWPQRDILQDIFDMCLNIPNCNSLPQWSTIIDGLAHNIRLFLVCF</sequence>
<dbReference type="InterPro" id="IPR008271">
    <property type="entry name" value="Ser/Thr_kinase_AS"/>
</dbReference>
<evidence type="ECO:0000256" key="2">
    <source>
        <dbReference type="ARBA" id="ARBA00022454"/>
    </source>
</evidence>
<dbReference type="Proteomes" id="UP000267096">
    <property type="component" value="Unassembled WGS sequence"/>
</dbReference>
<dbReference type="GO" id="GO:0004672">
    <property type="term" value="F:protein kinase activity"/>
    <property type="evidence" value="ECO:0007669"/>
    <property type="project" value="InterPro"/>
</dbReference>
<dbReference type="GO" id="GO:0032991">
    <property type="term" value="C:protein-containing complex"/>
    <property type="evidence" value="ECO:0007669"/>
    <property type="project" value="UniProtKB-ARBA"/>
</dbReference>
<evidence type="ECO:0000256" key="5">
    <source>
        <dbReference type="ARBA" id="ARBA00022840"/>
    </source>
</evidence>
<reference evidence="11 12" key="2">
    <citation type="submission" date="2018-11" db="EMBL/GenBank/DDBJ databases">
        <authorList>
            <consortium name="Pathogen Informatics"/>
        </authorList>
    </citation>
    <scope>NUCLEOTIDE SEQUENCE [LARGE SCALE GENOMIC DNA]</scope>
</reference>
<dbReference type="PROSITE" id="PS00107">
    <property type="entry name" value="PROTEIN_KINASE_ATP"/>
    <property type="match status" value="1"/>
</dbReference>
<feature type="compositionally biased region" description="Polar residues" evidence="8">
    <location>
        <begin position="266"/>
        <end position="278"/>
    </location>
</feature>
<dbReference type="Pfam" id="PF00069">
    <property type="entry name" value="Pkinase"/>
    <property type="match status" value="1"/>
</dbReference>
<dbReference type="PANTHER" id="PTHR14030">
    <property type="entry name" value="MITOTIC CHECKPOINT SERINE/THREONINE-PROTEIN KINASE BUB1"/>
    <property type="match status" value="1"/>
</dbReference>
<feature type="region of interest" description="Disordered" evidence="8">
    <location>
        <begin position="585"/>
        <end position="610"/>
    </location>
</feature>
<dbReference type="InterPro" id="IPR000719">
    <property type="entry name" value="Prot_kinase_dom"/>
</dbReference>
<gene>
    <name evidence="11" type="ORF">ASIM_LOCUS15555</name>
</gene>
<keyword evidence="6" id="KW-0137">Centromere</keyword>
<evidence type="ECO:0000259" key="9">
    <source>
        <dbReference type="PROSITE" id="PS50011"/>
    </source>
</evidence>
<dbReference type="OrthoDB" id="248495at2759"/>
<dbReference type="Gene3D" id="1.10.510.10">
    <property type="entry name" value="Transferase(Phosphotransferase) domain 1"/>
    <property type="match status" value="1"/>
</dbReference>
<evidence type="ECO:0000259" key="10">
    <source>
        <dbReference type="PROSITE" id="PS51489"/>
    </source>
</evidence>
<feature type="domain" description="BUB1 N-terminal" evidence="10">
    <location>
        <begin position="1"/>
        <end position="148"/>
    </location>
</feature>
<proteinExistence type="predicted"/>
<evidence type="ECO:0000313" key="11">
    <source>
        <dbReference type="EMBL" id="VDK55498.1"/>
    </source>
</evidence>
<dbReference type="EMBL" id="UYRR01032405">
    <property type="protein sequence ID" value="VDK55498.1"/>
    <property type="molecule type" value="Genomic_DNA"/>
</dbReference>
<dbReference type="WBParaSite" id="ASIM_0001614801-mRNA-1">
    <property type="protein sequence ID" value="ASIM_0001614801-mRNA-1"/>
    <property type="gene ID" value="ASIM_0001614801"/>
</dbReference>